<gene>
    <name evidence="3" type="ORF">Ahu01nite_088590</name>
</gene>
<dbReference type="PROSITE" id="PS51257">
    <property type="entry name" value="PROKAR_LIPOPROTEIN"/>
    <property type="match status" value="1"/>
</dbReference>
<comment type="caution">
    <text evidence="3">The sequence shown here is derived from an EMBL/GenBank/DDBJ whole genome shotgun (WGS) entry which is preliminary data.</text>
</comment>
<dbReference type="Proteomes" id="UP000603200">
    <property type="component" value="Unassembled WGS sequence"/>
</dbReference>
<feature type="domain" description="Solute-binding protein family 5" evidence="2">
    <location>
        <begin position="118"/>
        <end position="485"/>
    </location>
</feature>
<dbReference type="CDD" id="cd08501">
    <property type="entry name" value="PBP2_Lpqw"/>
    <property type="match status" value="1"/>
</dbReference>
<feature type="chain" id="PRO_5047009774" description="Solute-binding protein family 5 domain-containing protein" evidence="1">
    <location>
        <begin position="27"/>
        <end position="579"/>
    </location>
</feature>
<dbReference type="InterPro" id="IPR000914">
    <property type="entry name" value="SBP_5_dom"/>
</dbReference>
<protein>
    <recommendedName>
        <fullName evidence="2">Solute-binding protein family 5 domain-containing protein</fullName>
    </recommendedName>
</protein>
<evidence type="ECO:0000313" key="4">
    <source>
        <dbReference type="Proteomes" id="UP000603200"/>
    </source>
</evidence>
<dbReference type="Gene3D" id="3.10.105.10">
    <property type="entry name" value="Dipeptide-binding Protein, Domain 3"/>
    <property type="match status" value="1"/>
</dbReference>
<dbReference type="PIRSF" id="PIRSF002741">
    <property type="entry name" value="MppA"/>
    <property type="match status" value="1"/>
</dbReference>
<evidence type="ECO:0000313" key="3">
    <source>
        <dbReference type="EMBL" id="GIE25757.1"/>
    </source>
</evidence>
<dbReference type="InterPro" id="IPR030678">
    <property type="entry name" value="Peptide/Ni-bd"/>
</dbReference>
<dbReference type="RefSeq" id="WP_203842681.1">
    <property type="nucleotide sequence ID" value="NZ_BAAATV010000027.1"/>
</dbReference>
<reference evidence="3 4" key="1">
    <citation type="submission" date="2021-01" db="EMBL/GenBank/DDBJ databases">
        <title>Whole genome shotgun sequence of Actinoplanes humidus NBRC 14915.</title>
        <authorList>
            <person name="Komaki H."/>
            <person name="Tamura T."/>
        </authorList>
    </citation>
    <scope>NUCLEOTIDE SEQUENCE [LARGE SCALE GENOMIC DNA]</scope>
    <source>
        <strain evidence="3 4">NBRC 14915</strain>
    </source>
</reference>
<sequence>MTVRFQVARGPAAIAIAALLALTACSGSDSDSTQGELGFDSCAKTPLTCNTGKTKAGGTMVYYEEQDRTTWNTVSEDGAHYVTSMMMRQLLPFVYYGAPDYKAALNGNLMVEEPKLVGTDPQQVVYKIKPEAVWSDGTPITADDFAYQFRARNTRDCPNCATSSSAGYELLASVVGADNGKTVTATFQNGKAFPDWKSLFNEIYPAHLAKQNGDDGTPAGVSKSWEWFKKTQPTWSGGPYMIESYAEGQQLVEVPNPKWWGTKPALDKLIFKIVTDQSSFVPALQNGEINAGDPQPNLDMVTQVQNLQDVNYRISGGLSWEHIDLNLQNKFLKDKALRQAVFQAIDVQSIINRTVGTFWKDAKPLKNHNFIPESPYYQDVVTASGAGAGDVEGAKKTLTDAGYTGVGTQLTTPAGEPVTLRFRHTEGNVNRAATGELTQATLKQLGIPVTIQPTNNLSDTLGSGDFDIIVYAWVSTPFFFTTAQSLWAKGAESNYGHWVNDQADTLLKQGIQEGLDEARGAALLNQADALMAKDYYVLPLFQRANFLAAQSSYVNIRPNATSTGPVFNSEEWGLKATAN</sequence>
<accession>A0ABQ4A4H1</accession>
<dbReference type="Pfam" id="PF00496">
    <property type="entry name" value="SBP_bac_5"/>
    <property type="match status" value="1"/>
</dbReference>
<keyword evidence="4" id="KW-1185">Reference proteome</keyword>
<dbReference type="Gene3D" id="3.90.76.10">
    <property type="entry name" value="Dipeptide-binding Protein, Domain 1"/>
    <property type="match status" value="1"/>
</dbReference>
<name>A0ABQ4A4H1_9ACTN</name>
<dbReference type="Gene3D" id="3.40.190.10">
    <property type="entry name" value="Periplasmic binding protein-like II"/>
    <property type="match status" value="1"/>
</dbReference>
<organism evidence="3 4">
    <name type="scientific">Winogradskya humida</name>
    <dbReference type="NCBI Taxonomy" id="113566"/>
    <lineage>
        <taxon>Bacteria</taxon>
        <taxon>Bacillati</taxon>
        <taxon>Actinomycetota</taxon>
        <taxon>Actinomycetes</taxon>
        <taxon>Micromonosporales</taxon>
        <taxon>Micromonosporaceae</taxon>
        <taxon>Winogradskya</taxon>
    </lineage>
</organism>
<dbReference type="PANTHER" id="PTHR30290">
    <property type="entry name" value="PERIPLASMIC BINDING COMPONENT OF ABC TRANSPORTER"/>
    <property type="match status" value="1"/>
</dbReference>
<dbReference type="EMBL" id="BOMN01000126">
    <property type="protein sequence ID" value="GIE25757.1"/>
    <property type="molecule type" value="Genomic_DNA"/>
</dbReference>
<proteinExistence type="predicted"/>
<dbReference type="InterPro" id="IPR039424">
    <property type="entry name" value="SBP_5"/>
</dbReference>
<feature type="signal peptide" evidence="1">
    <location>
        <begin position="1"/>
        <end position="26"/>
    </location>
</feature>
<dbReference type="SUPFAM" id="SSF53850">
    <property type="entry name" value="Periplasmic binding protein-like II"/>
    <property type="match status" value="1"/>
</dbReference>
<evidence type="ECO:0000256" key="1">
    <source>
        <dbReference type="SAM" id="SignalP"/>
    </source>
</evidence>
<dbReference type="PANTHER" id="PTHR30290:SF65">
    <property type="entry name" value="MONOACYL PHOSPHATIDYLINOSITOL TETRAMANNOSIDE-BINDING PROTEIN LPQW-RELATED"/>
    <property type="match status" value="1"/>
</dbReference>
<keyword evidence="1" id="KW-0732">Signal</keyword>
<evidence type="ECO:0000259" key="2">
    <source>
        <dbReference type="Pfam" id="PF00496"/>
    </source>
</evidence>